<dbReference type="InterPro" id="IPR001205">
    <property type="entry name" value="RNA-dir_pol_C"/>
</dbReference>
<dbReference type="InterPro" id="IPR043128">
    <property type="entry name" value="Rev_trsase/Diguanyl_cyclase"/>
</dbReference>
<dbReference type="GO" id="GO:0004197">
    <property type="term" value="F:cysteine-type endopeptidase activity"/>
    <property type="evidence" value="ECO:0007669"/>
    <property type="project" value="InterPro"/>
</dbReference>
<evidence type="ECO:0000256" key="8">
    <source>
        <dbReference type="ARBA" id="ARBA00022840"/>
    </source>
</evidence>
<evidence type="ECO:0000256" key="7">
    <source>
        <dbReference type="ARBA" id="ARBA00022807"/>
    </source>
</evidence>
<dbReference type="GO" id="GO:0003968">
    <property type="term" value="F:RNA-directed RNA polymerase activity"/>
    <property type="evidence" value="ECO:0007669"/>
    <property type="project" value="UniProtKB-KW"/>
</dbReference>
<keyword evidence="5" id="KW-0547">Nucleotide-binding</keyword>
<dbReference type="GO" id="GO:0006508">
    <property type="term" value="P:proteolysis"/>
    <property type="evidence" value="ECO:0007669"/>
    <property type="project" value="UniProtKB-KW"/>
</dbReference>
<evidence type="ECO:0000256" key="5">
    <source>
        <dbReference type="ARBA" id="ARBA00022741"/>
    </source>
</evidence>
<protein>
    <recommendedName>
        <fullName evidence="14">Nonstructural polyprotein</fullName>
    </recommendedName>
</protein>
<dbReference type="InterPro" id="IPR000605">
    <property type="entry name" value="Helicase_SF3_ssDNA/RNA_vir"/>
</dbReference>
<organism evidence="13">
    <name type="scientific">Aphid lethal paralysis virus</name>
    <name type="common">ALPV</name>
    <dbReference type="NCBI Taxonomy" id="209529"/>
    <lineage>
        <taxon>Viruses</taxon>
        <taxon>Riboviria</taxon>
        <taxon>Orthornavirae</taxon>
        <taxon>Pisuviricota</taxon>
        <taxon>Pisoniviricetes</taxon>
        <taxon>Picornavirales</taxon>
        <taxon>Dicistroviridae</taxon>
        <taxon>Cripavirus</taxon>
        <taxon>Cripavirus mortiferum</taxon>
    </lineage>
</organism>
<dbReference type="GO" id="GO:0003723">
    <property type="term" value="F:RNA binding"/>
    <property type="evidence" value="ECO:0007669"/>
    <property type="project" value="InterPro"/>
</dbReference>
<feature type="domain" description="SF3 helicase" evidence="11">
    <location>
        <begin position="554"/>
        <end position="728"/>
    </location>
</feature>
<keyword evidence="4" id="KW-0548">Nucleotidyltransferase</keyword>
<keyword evidence="7" id="KW-0788">Thiol protease</keyword>
<dbReference type="Gene3D" id="3.30.70.270">
    <property type="match status" value="1"/>
</dbReference>
<dbReference type="PROSITE" id="PS51874">
    <property type="entry name" value="PCV_3C_PRO"/>
    <property type="match status" value="1"/>
</dbReference>
<evidence type="ECO:0000256" key="1">
    <source>
        <dbReference type="ARBA" id="ARBA00022484"/>
    </source>
</evidence>
<evidence type="ECO:0000259" key="10">
    <source>
        <dbReference type="PROSITE" id="PS50507"/>
    </source>
</evidence>
<dbReference type="InterPro" id="IPR007094">
    <property type="entry name" value="RNA-dir_pol_PSvirus"/>
</dbReference>
<keyword evidence="8" id="KW-0067">ATP-binding</keyword>
<keyword evidence="9" id="KW-0693">Viral RNA replication</keyword>
<dbReference type="GO" id="GO:0039694">
    <property type="term" value="P:viral RNA genome replication"/>
    <property type="evidence" value="ECO:0007669"/>
    <property type="project" value="InterPro"/>
</dbReference>
<dbReference type="GO" id="GO:0006351">
    <property type="term" value="P:DNA-templated transcription"/>
    <property type="evidence" value="ECO:0007669"/>
    <property type="project" value="InterPro"/>
</dbReference>
<dbReference type="SUPFAM" id="SSF56672">
    <property type="entry name" value="DNA/RNA polymerases"/>
    <property type="match status" value="1"/>
</dbReference>
<keyword evidence="3" id="KW-0808">Transferase</keyword>
<dbReference type="InterPro" id="IPR044067">
    <property type="entry name" value="PCV_3C_PRO"/>
</dbReference>
<evidence type="ECO:0000259" key="11">
    <source>
        <dbReference type="PROSITE" id="PS51218"/>
    </source>
</evidence>
<dbReference type="InterPro" id="IPR043502">
    <property type="entry name" value="DNA/RNA_pol_sf"/>
</dbReference>
<dbReference type="InterPro" id="IPR009003">
    <property type="entry name" value="Peptidase_S1_PA"/>
</dbReference>
<evidence type="ECO:0000313" key="13">
    <source>
        <dbReference type="EMBL" id="APG78421.1"/>
    </source>
</evidence>
<evidence type="ECO:0000256" key="9">
    <source>
        <dbReference type="ARBA" id="ARBA00022953"/>
    </source>
</evidence>
<dbReference type="GO" id="GO:0003724">
    <property type="term" value="F:RNA helicase activity"/>
    <property type="evidence" value="ECO:0007669"/>
    <property type="project" value="InterPro"/>
</dbReference>
<dbReference type="Pfam" id="PF00910">
    <property type="entry name" value="RNA_helicase"/>
    <property type="match status" value="1"/>
</dbReference>
<evidence type="ECO:0000256" key="6">
    <source>
        <dbReference type="ARBA" id="ARBA00022801"/>
    </source>
</evidence>
<evidence type="ECO:0000256" key="2">
    <source>
        <dbReference type="ARBA" id="ARBA00022670"/>
    </source>
</evidence>
<dbReference type="PROSITE" id="PS50507">
    <property type="entry name" value="RDRP_SSRNA_POS"/>
    <property type="match status" value="1"/>
</dbReference>
<keyword evidence="2" id="KW-0645">Protease</keyword>
<sequence length="2046" mass="232374">MLLTLTKQYKMSETFSTMLPRLVLQLSTPEINQLKIRDAQAHEQPRIVAQLTRSALENMNNVYIKTDSLDAIPENTLRKQVLAYITEFNESHNGVTRPSRIAQLDSNIAYLTLYLDYLMQHLKTHSQVKDCFFLMLKTIAIAKEHIFVKTDTFYSMAISLRLINASLATILNKPGMHKYVKLPMYCQLIREFLKNKIISNSVTLTGLLLPRKYTIKYFEQAAVSNNIILNAEFRTYIQLIKQMKNNPFLRNSFIDMIFALYIAVFRFTTDADITESGSSETLQYLNTLYISKLTATAQVGLSFNHNITVDNNLEQAINKSLTMFADLTNAISDKLQETVADYQRKIVALITTIYNLYRFSTRKMDLQDLIVNVFGALGSAGIASSLVAQLVTSLRAYFVAPMAQIDAGSHLLILKALSLTMFCLFVKQLPGKNTIDEFVTRLDRFPKAISGLESMWSKLDVVVKQMYTFMEEKILKKHNRFNNTDMLQDVLDWASEVEKYLELANRNEIKRDPGTVLATSKLYPRGVRLIKECTQLKLSPANLNLIRSLLPATKQLADEAIKSGALKQALRPEPLIVWFCGKSGMGKTGMSYPFMMDMMRVFGDIPADFQKNIYGRVPETEYWDGYTDQEYIIYDDAFQIKDNVLKPNPELFEIIRLGNAFPVMLHMASVEEKNNTFANPKCVLLTSNLDRIKTESLNSPEAVQRRIDFAYNVDIAEEYREYYIDQNGNEKYKLNAVKARAAARKLVGTSVSNNLDVYRFTKFSAFDGRTIETDMTYAQVTEECSMKMASRFNQHMDFTNYLDAYRNPVYESEDIVEYPIDAEAQIGDIARMAAGNVAGFLVTNHCLRKYLHGDDDTILMTLLRKTKRTMENILDYTGLVPRARDLWEQPSWDYHLYYARQIKQYLKDASTGIMETLSGFFGKYWQFVKQAVLVGVSVFSTYMCVKVSFALGDYVKGKIVPKYISDDDQVAQLVSEANACLDKGCSNCKLCKNAAMNQLNVKWNSSCLCYVKRMEKGKDMINKYAISLYGDQRVSNNHEMSVSDMAEIINQVADCDCNTCDCCNDPELLDRLATVARIHGTNCVCLLTRFYQGFKTADLYDMTKQINNTLPSIIKNPELKRLIDSHARVYDNAVSRRATSTRIVGHGATYDARPRTRMVTKIGAQAPVYDNRVTIKKNTILAAQNLLPAFAKIEPIEKTMDIQTVPACKGCDNCSPIDAQRSLPEQDKGSIVIARDVVYRNLFRFTVVLNENGMEKRRGFGQIFMLGGRLGMIPKHFLSVMEHYVETFGSENCHFVLENCSNAISPLIPCSVILEQENHIKDPRRDIAIVQLPTNVGGFAQAYKHIIDEQDLARVSDSPAILARYQNASERDRRQGTNYYREIFWLSTATPEDHLVESTVPEANVVVQNRGSYTYHAVTFFGDCGSILIASNAAITQKIMGMHIAGITHMNKGISVALTRQIIDRLMKHFQPISQYGHEIVPLDVNPDILKENGTFLIYGTEPGRRIMGSVKTALEKSPAYGKLIESPNKPGYLRPFTDENGTTIDPMTLQRNKYGVVRPYVPQQRVDAVYEAMSVFYQREYINSPAHYKLPLTREETIVGINGDPFINAINRQTAPGYPYTYEKEGKSGKTKWFGDGMDYDLTNDACKQLMADVDELAQCMLDNVRPRIIWIDTLKDAKIPIAKANVGKTRLFTACPLHYTILFRQYFLPFIAHAMRNRVQNSIAVGINPMSPEWDLLAKRLKRNGKHVIAGDYSNFDGTLPVQYVEVAVKIMVDWFMRNWDQIVAADRHVINGHELEYEEFEQFLMKIGVECINHLHIANHSDLIGAALIYYVRNGIPSGCPATAILNSIVNHCCLADSWLDIMDGTSYATMNSFFEHTSSIFYGDDFIMNIRPEVIDVYNQETLTPVLKKNLEMTMTDEAKTGECVKARTLEEVSFLKRKFRFESFVGLWVAPIDIDVILDAPNWVRIGNQLPLRICVDTLSGGLTELAMHDKATDAKWRTKMINLGLDLTRGTGLEFNPDSRSTTLLKLRNEELGGDFEINY</sequence>
<feature type="domain" description="Peptidase C3" evidence="12">
    <location>
        <begin position="1228"/>
        <end position="1463"/>
    </location>
</feature>
<reference evidence="13" key="1">
    <citation type="journal article" date="2016" name="Nature">
        <title>Redefining the invertebrate RNA virosphere.</title>
        <authorList>
            <person name="Shi M."/>
            <person name="Lin X.D."/>
            <person name="Tian J.H."/>
            <person name="Chen L.J."/>
            <person name="Chen X."/>
            <person name="Li C.X."/>
            <person name="Qin X.C."/>
            <person name="Li J."/>
            <person name="Cao J.P."/>
            <person name="Eden J.S."/>
            <person name="Buchmann J."/>
            <person name="Wang W."/>
            <person name="Xu J."/>
            <person name="Holmes E.C."/>
            <person name="Zhang Y.Z."/>
        </authorList>
    </citation>
    <scope>NUCLEOTIDE SEQUENCE</scope>
    <source>
        <strain evidence="13">WHCCII13327</strain>
    </source>
</reference>
<evidence type="ECO:0000256" key="4">
    <source>
        <dbReference type="ARBA" id="ARBA00022695"/>
    </source>
</evidence>
<dbReference type="EMBL" id="KX884276">
    <property type="protein sequence ID" value="APG78421.1"/>
    <property type="molecule type" value="Genomic_RNA"/>
</dbReference>
<proteinExistence type="predicted"/>
<accession>A0A1L3KLY3</accession>
<keyword evidence="6" id="KW-0378">Hydrolase</keyword>
<evidence type="ECO:0000256" key="3">
    <source>
        <dbReference type="ARBA" id="ARBA00022679"/>
    </source>
</evidence>
<dbReference type="InterPro" id="IPR014759">
    <property type="entry name" value="Helicase_SF3_ssRNA_vir"/>
</dbReference>
<dbReference type="GO" id="GO:0005524">
    <property type="term" value="F:ATP binding"/>
    <property type="evidence" value="ECO:0007669"/>
    <property type="project" value="UniProtKB-KW"/>
</dbReference>
<dbReference type="Pfam" id="PF00680">
    <property type="entry name" value="RdRP_1"/>
    <property type="match status" value="1"/>
</dbReference>
<keyword evidence="1" id="KW-0696">RNA-directed RNA polymerase</keyword>
<evidence type="ECO:0000259" key="12">
    <source>
        <dbReference type="PROSITE" id="PS51874"/>
    </source>
</evidence>
<dbReference type="Gene3D" id="2.40.10.10">
    <property type="entry name" value="Trypsin-like serine proteases"/>
    <property type="match status" value="1"/>
</dbReference>
<dbReference type="PROSITE" id="PS51218">
    <property type="entry name" value="SF3_HELICASE_2"/>
    <property type="match status" value="1"/>
</dbReference>
<dbReference type="InterPro" id="IPR043504">
    <property type="entry name" value="Peptidase_S1_PA_chymotrypsin"/>
</dbReference>
<evidence type="ECO:0008006" key="14">
    <source>
        <dbReference type="Google" id="ProtNLM"/>
    </source>
</evidence>
<dbReference type="CDD" id="cd23194">
    <property type="entry name" value="Dicistroviridae_RdRp"/>
    <property type="match status" value="1"/>
</dbReference>
<dbReference type="SUPFAM" id="SSF50494">
    <property type="entry name" value="Trypsin-like serine proteases"/>
    <property type="match status" value="1"/>
</dbReference>
<organismHost>
    <name type="scientific">Aphis</name>
    <dbReference type="NCBI Taxonomy" id="464929"/>
</organismHost>
<feature type="domain" description="RdRp catalytic" evidence="10">
    <location>
        <begin position="1748"/>
        <end position="1902"/>
    </location>
</feature>
<name>A0A1L3KLY3_ALPV</name>